<gene>
    <name evidence="2" type="ORF">POBO1169_LOCUS5903</name>
</gene>
<reference evidence="2" key="1">
    <citation type="submission" date="2021-01" db="EMBL/GenBank/DDBJ databases">
        <authorList>
            <person name="Corre E."/>
            <person name="Pelletier E."/>
            <person name="Niang G."/>
            <person name="Scheremetjew M."/>
            <person name="Finn R."/>
            <person name="Kale V."/>
            <person name="Holt S."/>
            <person name="Cochrane G."/>
            <person name="Meng A."/>
            <person name="Brown T."/>
            <person name="Cohen L."/>
        </authorList>
    </citation>
    <scope>NUCLEOTIDE SEQUENCE</scope>
    <source>
        <strain evidence="2">CCMP722</strain>
    </source>
</reference>
<proteinExistence type="predicted"/>
<sequence length="291" mass="33036">MAGFYRDGEEGDIPGRFGSSMFYRLNDETLAIPPMSRIKREETIERYNHRADFLGLYKPDWVESTDIKNGDLKWTKENAHQLLSNTLGASKAKDHKEVRKATTNFGVHPWDTKTTLFSIDRPETSHGWDFTCSVSQKLTDQKHELLREKSRVNYEKKCTTLLKDYKNPTLAQKERHVKEREVRRAQKTEKYREHNPSVGAIKVKAKPKTSKEDIALVRELAFHAVPTPAASPEKATDSGIALVHEGGEDERAAELEVAPELEQSLKHVSLEGSKRASPRDTPRDLAAEAQC</sequence>
<accession>A0A7S0QZT3</accession>
<evidence type="ECO:0000256" key="1">
    <source>
        <dbReference type="SAM" id="MobiDB-lite"/>
    </source>
</evidence>
<evidence type="ECO:0000313" key="2">
    <source>
        <dbReference type="EMBL" id="CAD8659502.1"/>
    </source>
</evidence>
<protein>
    <submittedName>
        <fullName evidence="2">Uncharacterized protein</fullName>
    </submittedName>
</protein>
<feature type="region of interest" description="Disordered" evidence="1">
    <location>
        <begin position="228"/>
        <end position="291"/>
    </location>
</feature>
<organism evidence="2">
    <name type="scientific">Pyramimonas obovata</name>
    <dbReference type="NCBI Taxonomy" id="1411642"/>
    <lineage>
        <taxon>Eukaryota</taxon>
        <taxon>Viridiplantae</taxon>
        <taxon>Chlorophyta</taxon>
        <taxon>Pyramimonadophyceae</taxon>
        <taxon>Pyramimonadales</taxon>
        <taxon>Pyramimonadaceae</taxon>
        <taxon>Pyramimonas</taxon>
        <taxon>Pyramimonas incertae sedis</taxon>
    </lineage>
</organism>
<dbReference type="EMBL" id="HBFA01011318">
    <property type="protein sequence ID" value="CAD8659502.1"/>
    <property type="molecule type" value="Transcribed_RNA"/>
</dbReference>
<feature type="compositionally biased region" description="Basic and acidic residues" evidence="1">
    <location>
        <begin position="245"/>
        <end position="254"/>
    </location>
</feature>
<dbReference type="AlphaFoldDB" id="A0A7S0QZT3"/>
<name>A0A7S0QZT3_9CHLO</name>
<feature type="compositionally biased region" description="Basic and acidic residues" evidence="1">
    <location>
        <begin position="263"/>
        <end position="291"/>
    </location>
</feature>